<evidence type="ECO:0000313" key="3">
    <source>
        <dbReference type="EMBL" id="VDG82142.1"/>
    </source>
</evidence>
<reference evidence="3 5" key="2">
    <citation type="submission" date="2018-11" db="EMBL/GenBank/DDBJ databases">
        <authorList>
            <consortium name="Pathogen Informatics"/>
        </authorList>
    </citation>
    <scope>NUCLEOTIDE SEQUENCE [LARGE SCALE GENOMIC DNA]</scope>
    <source>
        <strain evidence="3 5">NCTC11458</strain>
    </source>
</reference>
<dbReference type="EMBL" id="UARG01000017">
    <property type="protein sequence ID" value="SQA78496.1"/>
    <property type="molecule type" value="Genomic_DNA"/>
</dbReference>
<evidence type="ECO:0008006" key="6">
    <source>
        <dbReference type="Google" id="ProtNLM"/>
    </source>
</evidence>
<dbReference type="Proteomes" id="UP000249891">
    <property type="component" value="Unassembled WGS sequence"/>
</dbReference>
<gene>
    <name evidence="3" type="ORF">NCTC11458_01446</name>
    <name evidence="2" type="ORF">NCTC11546_01734</name>
</gene>
<evidence type="ECO:0000313" key="4">
    <source>
        <dbReference type="Proteomes" id="UP000249891"/>
    </source>
</evidence>
<dbReference type="EMBL" id="UYIQ01000001">
    <property type="protein sequence ID" value="VDG82142.1"/>
    <property type="molecule type" value="Genomic_DNA"/>
</dbReference>
<protein>
    <recommendedName>
        <fullName evidence="6">Plasmid stabilisation system protein</fullName>
    </recommendedName>
</protein>
<keyword evidence="1" id="KW-1277">Toxin-antitoxin system</keyword>
<evidence type="ECO:0000313" key="5">
    <source>
        <dbReference type="Proteomes" id="UP000276733"/>
    </source>
</evidence>
<dbReference type="RefSeq" id="WP_002675149.1">
    <property type="nucleotide sequence ID" value="NZ_CP085961.1"/>
</dbReference>
<dbReference type="InterPro" id="IPR035093">
    <property type="entry name" value="RelE/ParE_toxin_dom_sf"/>
</dbReference>
<name>A0A2X2RBA6_CAPOC</name>
<organism evidence="2 4">
    <name type="scientific">Capnocytophaga ochracea</name>
    <dbReference type="NCBI Taxonomy" id="1018"/>
    <lineage>
        <taxon>Bacteria</taxon>
        <taxon>Pseudomonadati</taxon>
        <taxon>Bacteroidota</taxon>
        <taxon>Flavobacteriia</taxon>
        <taxon>Flavobacteriales</taxon>
        <taxon>Flavobacteriaceae</taxon>
        <taxon>Capnocytophaga</taxon>
    </lineage>
</organism>
<dbReference type="AlphaFoldDB" id="A0A2X2RBA6"/>
<dbReference type="InterPro" id="IPR007712">
    <property type="entry name" value="RelE/ParE_toxin"/>
</dbReference>
<evidence type="ECO:0000256" key="1">
    <source>
        <dbReference type="ARBA" id="ARBA00022649"/>
    </source>
</evidence>
<dbReference type="Gene3D" id="3.30.2310.20">
    <property type="entry name" value="RelE-like"/>
    <property type="match status" value="1"/>
</dbReference>
<sequence>MAIDKLILRPNAKLRFLEVLAFYTDIDENLGRRFNEQVEKCLNYIKDNPYLFRKCYGEIRVCYTKTFPYAIFYIVKFTPKTLKERVYVINILHTKRKIRYRNN</sequence>
<accession>A0A2X2RBA6</accession>
<proteinExistence type="predicted"/>
<dbReference type="Pfam" id="PF05016">
    <property type="entry name" value="ParE_toxin"/>
    <property type="match status" value="1"/>
</dbReference>
<evidence type="ECO:0000313" key="2">
    <source>
        <dbReference type="EMBL" id="SQA78496.1"/>
    </source>
</evidence>
<dbReference type="Proteomes" id="UP000276733">
    <property type="component" value="Unassembled WGS sequence"/>
</dbReference>
<reference evidence="2 4" key="1">
    <citation type="submission" date="2018-06" db="EMBL/GenBank/DDBJ databases">
        <authorList>
            <consortium name="Pathogen Informatics"/>
            <person name="Doyle S."/>
        </authorList>
    </citation>
    <scope>NUCLEOTIDE SEQUENCE [LARGE SCALE GENOMIC DNA]</scope>
    <source>
        <strain evidence="2 4">NCTC11546</strain>
    </source>
</reference>